<dbReference type="EMBL" id="JAZDUE010000014">
    <property type="protein sequence ID" value="MEE4024742.1"/>
    <property type="molecule type" value="Genomic_DNA"/>
</dbReference>
<keyword evidence="2" id="KW-0812">Transmembrane</keyword>
<dbReference type="Proteomes" id="UP001335729">
    <property type="component" value="Unassembled WGS sequence"/>
</dbReference>
<evidence type="ECO:0000313" key="5">
    <source>
        <dbReference type="Proteomes" id="UP001335729"/>
    </source>
</evidence>
<evidence type="ECO:0000256" key="1">
    <source>
        <dbReference type="SAM" id="MobiDB-lite"/>
    </source>
</evidence>
<evidence type="ECO:0000256" key="2">
    <source>
        <dbReference type="SAM" id="Phobius"/>
    </source>
</evidence>
<dbReference type="InterPro" id="IPR019692">
    <property type="entry name" value="CFP-6_PH"/>
</dbReference>
<evidence type="ECO:0000313" key="4">
    <source>
        <dbReference type="EMBL" id="MEE4024742.1"/>
    </source>
</evidence>
<dbReference type="RefSeq" id="WP_330506088.1">
    <property type="nucleotide sequence ID" value="NZ_JAZDUE010000014.1"/>
</dbReference>
<keyword evidence="5" id="KW-1185">Reference proteome</keyword>
<feature type="region of interest" description="Disordered" evidence="1">
    <location>
        <begin position="1"/>
        <end position="26"/>
    </location>
</feature>
<feature type="domain" description="Low molecular weight protein antigen 6 PH" evidence="3">
    <location>
        <begin position="81"/>
        <end position="150"/>
    </location>
</feature>
<sequence length="157" mass="16958">MPTDPADDANADPSEPDATNPHTGSDEAAVPLPVVFRINGVAYFTVPMVAVIAIILAGTSLVWLGWTLVIPFILAWWIRHVRTVVTENGLHAVHTFGTRDVAWTDLEGLQFPRWSAVRAVTVSGARVKLPAIGFDDLPQLSAASRGRIPDPFAIPDE</sequence>
<organism evidence="4 5">
    <name type="scientific">Gordonia prachuapensis</name>
    <dbReference type="NCBI Taxonomy" id="3115651"/>
    <lineage>
        <taxon>Bacteria</taxon>
        <taxon>Bacillati</taxon>
        <taxon>Actinomycetota</taxon>
        <taxon>Actinomycetes</taxon>
        <taxon>Mycobacteriales</taxon>
        <taxon>Gordoniaceae</taxon>
        <taxon>Gordonia</taxon>
    </lineage>
</organism>
<comment type="caution">
    <text evidence="4">The sequence shown here is derived from an EMBL/GenBank/DDBJ whole genome shotgun (WGS) entry which is preliminary data.</text>
</comment>
<evidence type="ECO:0000259" key="3">
    <source>
        <dbReference type="Pfam" id="PF10756"/>
    </source>
</evidence>
<accession>A0ABU7MWR5</accession>
<gene>
    <name evidence="4" type="ORF">V1Y59_16785</name>
</gene>
<keyword evidence="2" id="KW-0472">Membrane</keyword>
<name>A0ABU7MWR5_9ACTN</name>
<protein>
    <submittedName>
        <fullName evidence="4">PH domain-containing protein</fullName>
    </submittedName>
</protein>
<dbReference type="Pfam" id="PF10756">
    <property type="entry name" value="bPH_6"/>
    <property type="match status" value="1"/>
</dbReference>
<feature type="transmembrane region" description="Helical" evidence="2">
    <location>
        <begin position="41"/>
        <end position="74"/>
    </location>
</feature>
<proteinExistence type="predicted"/>
<feature type="compositionally biased region" description="Acidic residues" evidence="1">
    <location>
        <begin position="1"/>
        <end position="10"/>
    </location>
</feature>
<reference evidence="4 5" key="1">
    <citation type="submission" date="2024-01" db="EMBL/GenBank/DDBJ databases">
        <title>Draft genome sequence of Gordonia sp. PKS22-38.</title>
        <authorList>
            <person name="Suphannarot A."/>
            <person name="Mingma R."/>
        </authorList>
    </citation>
    <scope>NUCLEOTIDE SEQUENCE [LARGE SCALE GENOMIC DNA]</scope>
    <source>
        <strain evidence="4 5">PKS22-38</strain>
    </source>
</reference>
<keyword evidence="2" id="KW-1133">Transmembrane helix</keyword>